<evidence type="ECO:0000256" key="1">
    <source>
        <dbReference type="SAM" id="MobiDB-lite"/>
    </source>
</evidence>
<dbReference type="OrthoDB" id="10249691at2759"/>
<organism evidence="3 4">
    <name type="scientific">Acanthosepion pharaonis</name>
    <name type="common">Pharaoh cuttlefish</name>
    <name type="synonym">Sepia pharaonis</name>
    <dbReference type="NCBI Taxonomy" id="158019"/>
    <lineage>
        <taxon>Eukaryota</taxon>
        <taxon>Metazoa</taxon>
        <taxon>Spiralia</taxon>
        <taxon>Lophotrochozoa</taxon>
        <taxon>Mollusca</taxon>
        <taxon>Cephalopoda</taxon>
        <taxon>Coleoidea</taxon>
        <taxon>Decapodiformes</taxon>
        <taxon>Sepiida</taxon>
        <taxon>Sepiina</taxon>
        <taxon>Sepiidae</taxon>
        <taxon>Acanthosepion</taxon>
    </lineage>
</organism>
<name>A0A812ENZ5_ACAPH</name>
<dbReference type="AlphaFoldDB" id="A0A812ENZ5"/>
<dbReference type="Proteomes" id="UP000597762">
    <property type="component" value="Unassembled WGS sequence"/>
</dbReference>
<evidence type="ECO:0000259" key="2">
    <source>
        <dbReference type="SMART" id="SM00860"/>
    </source>
</evidence>
<keyword evidence="4" id="KW-1185">Reference proteome</keyword>
<feature type="region of interest" description="Disordered" evidence="1">
    <location>
        <begin position="262"/>
        <end position="310"/>
    </location>
</feature>
<reference evidence="3" key="1">
    <citation type="submission" date="2021-01" db="EMBL/GenBank/DDBJ databases">
        <authorList>
            <person name="Li R."/>
            <person name="Bekaert M."/>
        </authorList>
    </citation>
    <scope>NUCLEOTIDE SEQUENCE</scope>
    <source>
        <strain evidence="3">Farmed</strain>
    </source>
</reference>
<gene>
    <name evidence="3" type="ORF">SPHA_74705</name>
</gene>
<comment type="caution">
    <text evidence="3">The sequence shown here is derived from an EMBL/GenBank/DDBJ whole genome shotgun (WGS) entry which is preliminary data.</text>
</comment>
<feature type="domain" description="Knr4/Smi1-like" evidence="2">
    <location>
        <begin position="37"/>
        <end position="188"/>
    </location>
</feature>
<feature type="compositionally biased region" description="Polar residues" evidence="1">
    <location>
        <begin position="285"/>
        <end position="310"/>
    </location>
</feature>
<dbReference type="Pfam" id="PF09346">
    <property type="entry name" value="SMI1_KNR4"/>
    <property type="match status" value="1"/>
</dbReference>
<evidence type="ECO:0000313" key="4">
    <source>
        <dbReference type="Proteomes" id="UP000597762"/>
    </source>
</evidence>
<dbReference type="PANTHER" id="PTHR31854:SF2">
    <property type="entry name" value="TUBULIN POLYGLUTAMYLASE COMPLEX SUBUNIT 2"/>
    <property type="match status" value="1"/>
</dbReference>
<dbReference type="PANTHER" id="PTHR31854">
    <property type="entry name" value="TUBULIN POLYGLUTAMYLASE COMPLEX SUBUNIT 2"/>
    <property type="match status" value="1"/>
</dbReference>
<evidence type="ECO:0000313" key="3">
    <source>
        <dbReference type="EMBL" id="CAE1325032.1"/>
    </source>
</evidence>
<dbReference type="EMBL" id="CAHIKZ030005437">
    <property type="protein sequence ID" value="CAE1325032.1"/>
    <property type="molecule type" value="Genomic_DNA"/>
</dbReference>
<proteinExistence type="predicted"/>
<dbReference type="Gene3D" id="3.40.1580.10">
    <property type="entry name" value="SMI1/KNR4-like"/>
    <property type="match status" value="1"/>
</dbReference>
<sequence>MDGDNKEEALQQITFFIVKYLESKIGICNVKLQQRPPVTIDDLLSWEQKNSCLLPNDLKNFYLCCNGMKLTWSVKMDSSTVLPLGLIYLHSLNQIKQIDHKFYIYQEKIVPFNSDSESDDDSQGPNQPSFHPSCRIFELDPCEELGKVCLVFRDCHLGCSNMKTEIWFLDRSLRWHFLVPTFTSYYRLMLLYLGLPQWQYIFTDIGLSMQVKQWFNLYVPSRVQMEETYNRLRGPEDNEIVDALDLQILTFNQLDVQKVFKGKGDKKKPPLPQQVNQTIKKKTAQSRQTGLSASRFASNSQATTFKSGNR</sequence>
<protein>
    <submittedName>
        <fullName evidence="3">TPGS2</fullName>
    </submittedName>
</protein>
<dbReference type="InterPro" id="IPR018958">
    <property type="entry name" value="Knr4/Smi1-like_dom"/>
</dbReference>
<dbReference type="SUPFAM" id="SSF160631">
    <property type="entry name" value="SMI1/KNR4-like"/>
    <property type="match status" value="1"/>
</dbReference>
<dbReference type="InterPro" id="IPR037883">
    <property type="entry name" value="Knr4/Smi1-like_sf"/>
</dbReference>
<dbReference type="InterPro" id="IPR039231">
    <property type="entry name" value="TPGS2"/>
</dbReference>
<accession>A0A812ENZ5</accession>
<dbReference type="SMART" id="SM00860">
    <property type="entry name" value="SMI1_KNR4"/>
    <property type="match status" value="1"/>
</dbReference>